<dbReference type="RefSeq" id="WP_310912790.1">
    <property type="nucleotide sequence ID" value="NZ_JAVLVT010000005.1"/>
</dbReference>
<reference evidence="2" key="1">
    <citation type="submission" date="2023-07" db="EMBL/GenBank/DDBJ databases">
        <title>Novel species in the genus Lipingzhangella isolated from Sambhar Salt Lake.</title>
        <authorList>
            <person name="Jiya N."/>
            <person name="Kajale S."/>
            <person name="Sharma A."/>
        </authorList>
    </citation>
    <scope>NUCLEOTIDE SEQUENCE [LARGE SCALE GENOMIC DNA]</scope>
    <source>
        <strain evidence="2">LS1_29</strain>
    </source>
</reference>
<dbReference type="EMBL" id="JAVLVT010000005">
    <property type="protein sequence ID" value="MDS1271261.1"/>
    <property type="molecule type" value="Genomic_DNA"/>
</dbReference>
<keyword evidence="2" id="KW-1185">Reference proteome</keyword>
<comment type="caution">
    <text evidence="1">The sequence shown here is derived from an EMBL/GenBank/DDBJ whole genome shotgun (WGS) entry which is preliminary data.</text>
</comment>
<evidence type="ECO:0000313" key="2">
    <source>
        <dbReference type="Proteomes" id="UP001250214"/>
    </source>
</evidence>
<accession>A0ABU2H7H4</accession>
<sequence length="98" mass="11157">MDHERLRRYLATVTPSRAQVVPAADDWSVFIAGLPVAADGATFDEAREEMIGALRDRAEDWQDRLLDAPNHQENWGLVQLISLSDDGELRDWRVGKQR</sequence>
<organism evidence="1 2">
    <name type="scientific">Lipingzhangella rawalii</name>
    <dbReference type="NCBI Taxonomy" id="2055835"/>
    <lineage>
        <taxon>Bacteria</taxon>
        <taxon>Bacillati</taxon>
        <taxon>Actinomycetota</taxon>
        <taxon>Actinomycetes</taxon>
        <taxon>Streptosporangiales</taxon>
        <taxon>Nocardiopsidaceae</taxon>
        <taxon>Lipingzhangella</taxon>
    </lineage>
</organism>
<evidence type="ECO:0000313" key="1">
    <source>
        <dbReference type="EMBL" id="MDS1271261.1"/>
    </source>
</evidence>
<dbReference type="Gene3D" id="3.30.160.620">
    <property type="match status" value="1"/>
</dbReference>
<proteinExistence type="predicted"/>
<protein>
    <submittedName>
        <fullName evidence="1">Prevent-host-death protein</fullName>
    </submittedName>
</protein>
<name>A0ABU2H7H4_9ACTN</name>
<dbReference type="Proteomes" id="UP001250214">
    <property type="component" value="Unassembled WGS sequence"/>
</dbReference>
<gene>
    <name evidence="1" type="ORF">RIF23_13240</name>
</gene>